<dbReference type="Gene3D" id="1.20.1390.10">
    <property type="entry name" value="PWI domain"/>
    <property type="match status" value="1"/>
</dbReference>
<dbReference type="InterPro" id="IPR034268">
    <property type="entry name" value="RBM25_RRM"/>
</dbReference>
<dbReference type="EMBL" id="CAJNDS010002097">
    <property type="protein sequence ID" value="CAE7324387.1"/>
    <property type="molecule type" value="Genomic_DNA"/>
</dbReference>
<dbReference type="SUPFAM" id="SSF101233">
    <property type="entry name" value="PWI domain"/>
    <property type="match status" value="1"/>
</dbReference>
<dbReference type="InterPro" id="IPR012677">
    <property type="entry name" value="Nucleotide-bd_a/b_plait_sf"/>
</dbReference>
<comment type="caution">
    <text evidence="6">The sequence shown here is derived from an EMBL/GenBank/DDBJ whole genome shotgun (WGS) entry which is preliminary data.</text>
</comment>
<dbReference type="Gene3D" id="3.30.70.330">
    <property type="match status" value="1"/>
</dbReference>
<dbReference type="Pfam" id="PF01480">
    <property type="entry name" value="PWI"/>
    <property type="match status" value="1"/>
</dbReference>
<dbReference type="InterPro" id="IPR052768">
    <property type="entry name" value="RBM25"/>
</dbReference>
<dbReference type="SMART" id="SM00360">
    <property type="entry name" value="RRM"/>
    <property type="match status" value="1"/>
</dbReference>
<dbReference type="Proteomes" id="UP000604046">
    <property type="component" value="Unassembled WGS sequence"/>
</dbReference>
<dbReference type="PANTHER" id="PTHR18806">
    <property type="entry name" value="RBM25 PROTEIN"/>
    <property type="match status" value="1"/>
</dbReference>
<evidence type="ECO:0000256" key="2">
    <source>
        <dbReference type="PROSITE-ProRule" id="PRU00176"/>
    </source>
</evidence>
<dbReference type="SMART" id="SM00311">
    <property type="entry name" value="PWI"/>
    <property type="match status" value="1"/>
</dbReference>
<dbReference type="InterPro" id="IPR000504">
    <property type="entry name" value="RRM_dom"/>
</dbReference>
<dbReference type="CDD" id="cd12446">
    <property type="entry name" value="RRM_RBM25"/>
    <property type="match status" value="1"/>
</dbReference>
<feature type="region of interest" description="Disordered" evidence="3">
    <location>
        <begin position="322"/>
        <end position="533"/>
    </location>
</feature>
<dbReference type="InterPro" id="IPR035979">
    <property type="entry name" value="RBD_domain_sf"/>
</dbReference>
<dbReference type="InterPro" id="IPR002483">
    <property type="entry name" value="PWI_dom"/>
</dbReference>
<keyword evidence="1" id="KW-0507">mRNA processing</keyword>
<dbReference type="Pfam" id="PF00076">
    <property type="entry name" value="RRM_1"/>
    <property type="match status" value="1"/>
</dbReference>
<feature type="domain" description="PWI" evidence="5">
    <location>
        <begin position="553"/>
        <end position="644"/>
    </location>
</feature>
<evidence type="ECO:0000313" key="6">
    <source>
        <dbReference type="EMBL" id="CAE7324387.1"/>
    </source>
</evidence>
<dbReference type="InterPro" id="IPR036483">
    <property type="entry name" value="PWI_dom_sf"/>
</dbReference>
<evidence type="ECO:0000313" key="7">
    <source>
        <dbReference type="Proteomes" id="UP000604046"/>
    </source>
</evidence>
<proteinExistence type="predicted"/>
<feature type="compositionally biased region" description="Basic and acidic residues" evidence="3">
    <location>
        <begin position="292"/>
        <end position="307"/>
    </location>
</feature>
<dbReference type="GO" id="GO:0003723">
    <property type="term" value="F:RNA binding"/>
    <property type="evidence" value="ECO:0007669"/>
    <property type="project" value="UniProtKB-UniRule"/>
</dbReference>
<feature type="region of interest" description="Disordered" evidence="3">
    <location>
        <begin position="211"/>
        <end position="307"/>
    </location>
</feature>
<evidence type="ECO:0000256" key="3">
    <source>
        <dbReference type="SAM" id="MobiDB-lite"/>
    </source>
</evidence>
<evidence type="ECO:0000259" key="4">
    <source>
        <dbReference type="PROSITE" id="PS50102"/>
    </source>
</evidence>
<dbReference type="SUPFAM" id="SSF54928">
    <property type="entry name" value="RNA-binding domain, RBD"/>
    <property type="match status" value="1"/>
</dbReference>
<dbReference type="PROSITE" id="PS51025">
    <property type="entry name" value="PWI"/>
    <property type="match status" value="1"/>
</dbReference>
<organism evidence="6 7">
    <name type="scientific">Symbiodinium natans</name>
    <dbReference type="NCBI Taxonomy" id="878477"/>
    <lineage>
        <taxon>Eukaryota</taxon>
        <taxon>Sar</taxon>
        <taxon>Alveolata</taxon>
        <taxon>Dinophyceae</taxon>
        <taxon>Suessiales</taxon>
        <taxon>Symbiodiniaceae</taxon>
        <taxon>Symbiodinium</taxon>
    </lineage>
</organism>
<feature type="domain" description="RRM" evidence="4">
    <location>
        <begin position="103"/>
        <end position="181"/>
    </location>
</feature>
<dbReference type="PROSITE" id="PS50102">
    <property type="entry name" value="RRM"/>
    <property type="match status" value="1"/>
</dbReference>
<protein>
    <submittedName>
        <fullName evidence="6">RBM25 protein</fullName>
    </submittedName>
</protein>
<feature type="compositionally biased region" description="Basic and acidic residues" evidence="3">
    <location>
        <begin position="211"/>
        <end position="285"/>
    </location>
</feature>
<keyword evidence="2" id="KW-0694">RNA-binding</keyword>
<evidence type="ECO:0000259" key="5">
    <source>
        <dbReference type="PROSITE" id="PS51025"/>
    </source>
</evidence>
<keyword evidence="7" id="KW-1185">Reference proteome</keyword>
<dbReference type="OrthoDB" id="449501at2759"/>
<dbReference type="PANTHER" id="PTHR18806:SF4">
    <property type="entry name" value="RNA-BINDING PROTEIN 25"/>
    <property type="match status" value="1"/>
</dbReference>
<accession>A0A812P7V0</accession>
<feature type="compositionally biased region" description="Basic and acidic residues" evidence="3">
    <location>
        <begin position="322"/>
        <end position="470"/>
    </location>
</feature>
<gene>
    <name evidence="6" type="primary">RBM25</name>
    <name evidence="6" type="ORF">SNAT2548_LOCUS16986</name>
</gene>
<reference evidence="6" key="1">
    <citation type="submission" date="2021-02" db="EMBL/GenBank/DDBJ databases">
        <authorList>
            <person name="Dougan E. K."/>
            <person name="Rhodes N."/>
            <person name="Thang M."/>
            <person name="Chan C."/>
        </authorList>
    </citation>
    <scope>NUCLEOTIDE SEQUENCE</scope>
</reference>
<dbReference type="GO" id="GO:0006397">
    <property type="term" value="P:mRNA processing"/>
    <property type="evidence" value="ECO:0007669"/>
    <property type="project" value="UniProtKB-KW"/>
</dbReference>
<sequence>MDGDLAIKAKIQDELDAGQYLPVQPGLIQGAALPAVPGLAALPTVNSLRGLQAGMVRPPMPATRPVNAAAMAASTSKAPGTVPAKAGQPALPPAVLPSSVQPCTVYVGRISTEVSDDFVRQLLDKCGKVSKWNRAADPNTSKLTSFGFCDFEEPQGVWRALEFLHEKQLCDKKLLVKCEEKAKQTIDTWKAAVEKEIEKLLVVKNKDFPEVKDGEDQKTKEEDEKAAKEALEKEKKEKEAAAEKKDEKDNKDKEKERTKTEERGKSEADRKRKRDEEREEREKAVSRHYRASRRERDRDARVRDRERDIEKEYSYRLREFERSEDKRIRNLKQDLRDLEPASEPSEREKRKFGERDLDFRESDVKEWKRRREDREKDRKREQEKDAADTVAEKEEEEESKRKKKEDEERKKKEKQEAEEKAKREAEEAERKRKEEEKKKKEEAEKKEREEREAKEKEEKEAREKEQKKQQQDAAAKLLQSVQAEIMSAPAPAPKAAPPAHVQALFKEPEDLDANGQPRKHKPLTRLDGPPAEDRKLRDDEMRRLIQQVPTDKARAFAFDIDWDAVHGNNIIEKKLRPWVKKKVTEFLGNEEQGMIEFILKKVSARTKPDTILAELEGFLDEEAENFTLKMWRMLIFEVLRVKAR</sequence>
<dbReference type="AlphaFoldDB" id="A0A812P7V0"/>
<name>A0A812P7V0_9DINO</name>
<evidence type="ECO:0000256" key="1">
    <source>
        <dbReference type="ARBA" id="ARBA00022664"/>
    </source>
</evidence>